<comment type="caution">
    <text evidence="2">The sequence shown here is derived from an EMBL/GenBank/DDBJ whole genome shotgun (WGS) entry which is preliminary data.</text>
</comment>
<name>A0A7X5LMG4_9ALTE</name>
<evidence type="ECO:0000256" key="1">
    <source>
        <dbReference type="SAM" id="Phobius"/>
    </source>
</evidence>
<dbReference type="Pfam" id="PF11174">
    <property type="entry name" value="DUF2970"/>
    <property type="match status" value="1"/>
</dbReference>
<evidence type="ECO:0000313" key="3">
    <source>
        <dbReference type="Proteomes" id="UP000470213"/>
    </source>
</evidence>
<gene>
    <name evidence="2" type="ORF">GTH32_13085</name>
</gene>
<proteinExistence type="predicted"/>
<dbReference type="InterPro" id="IPR021344">
    <property type="entry name" value="DUF2970"/>
</dbReference>
<dbReference type="Proteomes" id="UP000470213">
    <property type="component" value="Unassembled WGS sequence"/>
</dbReference>
<reference evidence="2 3" key="1">
    <citation type="submission" date="2020-01" db="EMBL/GenBank/DDBJ databases">
        <authorList>
            <person name="Chen J."/>
            <person name="Zhu S."/>
            <person name="Yang J."/>
        </authorList>
    </citation>
    <scope>NUCLEOTIDE SEQUENCE [LARGE SCALE GENOMIC DNA]</scope>
    <source>
        <strain evidence="2 3">345S023</strain>
    </source>
</reference>
<dbReference type="RefSeq" id="WP_163086356.1">
    <property type="nucleotide sequence ID" value="NZ_JAAAWN010000017.1"/>
</dbReference>
<keyword evidence="1" id="KW-0472">Membrane</keyword>
<feature type="transmembrane region" description="Helical" evidence="1">
    <location>
        <begin position="37"/>
        <end position="60"/>
    </location>
</feature>
<keyword evidence="1" id="KW-0812">Transmembrane</keyword>
<keyword evidence="1" id="KW-1133">Transmembrane helix</keyword>
<protein>
    <submittedName>
        <fullName evidence="2">DUF2970 domain-containing protein</fullName>
    </submittedName>
</protein>
<keyword evidence="3" id="KW-1185">Reference proteome</keyword>
<evidence type="ECO:0000313" key="2">
    <source>
        <dbReference type="EMBL" id="NDV92108.1"/>
    </source>
</evidence>
<dbReference type="EMBL" id="JAAAWN010000017">
    <property type="protein sequence ID" value="NDV92108.1"/>
    <property type="molecule type" value="Genomic_DNA"/>
</dbReference>
<accession>A0A7X5LMG4</accession>
<sequence length="66" mass="7299">MSQQSGTSFWSVLLSVLASFFGVQSHANYERDFTKGTFISFIVLGVILVVLLVTGLMVLVKWLTQS</sequence>
<dbReference type="AlphaFoldDB" id="A0A7X5LMG4"/>
<organism evidence="2 3">
    <name type="scientific">Alteromonas profundi</name>
    <dbReference type="NCBI Taxonomy" id="2696062"/>
    <lineage>
        <taxon>Bacteria</taxon>
        <taxon>Pseudomonadati</taxon>
        <taxon>Pseudomonadota</taxon>
        <taxon>Gammaproteobacteria</taxon>
        <taxon>Alteromonadales</taxon>
        <taxon>Alteromonadaceae</taxon>
        <taxon>Alteromonas/Salinimonas group</taxon>
        <taxon>Alteromonas</taxon>
    </lineage>
</organism>